<dbReference type="EMBL" id="JAAGME010000254">
    <property type="protein sequence ID" value="NEB66735.1"/>
    <property type="molecule type" value="Genomic_DNA"/>
</dbReference>
<feature type="chain" id="PRO_5039476453" description="DUF11 domain-containing protein" evidence="2">
    <location>
        <begin position="19"/>
        <end position="196"/>
    </location>
</feature>
<sequence>MPLSAAAMAAAMTVLVTAVVPGAAASAGTSPGAPTSGAPTSGAPTSGVPASAASVPEAPVGEVVGAAPLPEADLSHHGYVSFSNGHIAIRIRSENLGPSDVTASTVRLRFSAPLAVTQELPYDCLRSGKATVLCETGGLRSGGGARQTALDLRPTGGPDEVIVRLDTVWNGGVRDTDPKNNVHQVLAPATGDAYAF</sequence>
<feature type="signal peptide" evidence="2">
    <location>
        <begin position="1"/>
        <end position="18"/>
    </location>
</feature>
<evidence type="ECO:0000256" key="2">
    <source>
        <dbReference type="SAM" id="SignalP"/>
    </source>
</evidence>
<gene>
    <name evidence="3" type="ORF">G3I39_06640</name>
</gene>
<feature type="region of interest" description="Disordered" evidence="1">
    <location>
        <begin position="25"/>
        <end position="54"/>
    </location>
</feature>
<dbReference type="AlphaFoldDB" id="A0A6N9V510"/>
<protein>
    <recommendedName>
        <fullName evidence="5">DUF11 domain-containing protein</fullName>
    </recommendedName>
</protein>
<dbReference type="Proteomes" id="UP000471648">
    <property type="component" value="Unassembled WGS sequence"/>
</dbReference>
<keyword evidence="2" id="KW-0732">Signal</keyword>
<evidence type="ECO:0008006" key="5">
    <source>
        <dbReference type="Google" id="ProtNLM"/>
    </source>
</evidence>
<comment type="caution">
    <text evidence="3">The sequence shown here is derived from an EMBL/GenBank/DDBJ whole genome shotgun (WGS) entry which is preliminary data.</text>
</comment>
<reference evidence="3 4" key="1">
    <citation type="submission" date="2020-01" db="EMBL/GenBank/DDBJ databases">
        <title>Insect and environment-associated Actinomycetes.</title>
        <authorList>
            <person name="Currrie C."/>
            <person name="Chevrette M."/>
            <person name="Carlson C."/>
            <person name="Stubbendieck R."/>
            <person name="Wendt-Pienkowski E."/>
        </authorList>
    </citation>
    <scope>NUCLEOTIDE SEQUENCE [LARGE SCALE GENOMIC DNA]</scope>
    <source>
        <strain evidence="3 4">SID14438</strain>
    </source>
</reference>
<evidence type="ECO:0000313" key="4">
    <source>
        <dbReference type="Proteomes" id="UP000471648"/>
    </source>
</evidence>
<proteinExistence type="predicted"/>
<evidence type="ECO:0000256" key="1">
    <source>
        <dbReference type="SAM" id="MobiDB-lite"/>
    </source>
</evidence>
<organism evidence="3 4">
    <name type="scientific">Streptomyces microflavus</name>
    <name type="common">Streptomyces lipmanii</name>
    <dbReference type="NCBI Taxonomy" id="1919"/>
    <lineage>
        <taxon>Bacteria</taxon>
        <taxon>Bacillati</taxon>
        <taxon>Actinomycetota</taxon>
        <taxon>Actinomycetes</taxon>
        <taxon>Kitasatosporales</taxon>
        <taxon>Streptomycetaceae</taxon>
        <taxon>Streptomyces</taxon>
    </lineage>
</organism>
<accession>A0A6N9V510</accession>
<dbReference type="RefSeq" id="WP_164356685.1">
    <property type="nucleotide sequence ID" value="NZ_JAAGME010000254.1"/>
</dbReference>
<evidence type="ECO:0000313" key="3">
    <source>
        <dbReference type="EMBL" id="NEB66735.1"/>
    </source>
</evidence>
<name>A0A6N9V510_STRMI</name>